<dbReference type="Proteomes" id="UP000886885">
    <property type="component" value="Chromosome 6A"/>
</dbReference>
<evidence type="ECO:0008006" key="4">
    <source>
        <dbReference type="Google" id="ProtNLM"/>
    </source>
</evidence>
<dbReference type="EMBL" id="JAAWWB010000011">
    <property type="protein sequence ID" value="KAG6771060.1"/>
    <property type="molecule type" value="Genomic_DNA"/>
</dbReference>
<dbReference type="AlphaFoldDB" id="A0A8X7ZLE8"/>
<keyword evidence="3" id="KW-1185">Reference proteome</keyword>
<comment type="caution">
    <text evidence="2">The sequence shown here is derived from an EMBL/GenBank/DDBJ whole genome shotgun (WGS) entry which is preliminary data.</text>
</comment>
<protein>
    <recommendedName>
        <fullName evidence="4">HMA domain-containing protein</fullName>
    </recommendedName>
</protein>
<evidence type="ECO:0000313" key="2">
    <source>
        <dbReference type="EMBL" id="KAG6771060.1"/>
    </source>
</evidence>
<gene>
    <name evidence="2" type="ORF">POTOM_022405</name>
</gene>
<accession>A0A8X7ZLE8</accession>
<evidence type="ECO:0000313" key="3">
    <source>
        <dbReference type="Proteomes" id="UP000886885"/>
    </source>
</evidence>
<proteinExistence type="predicted"/>
<name>A0A8X7ZLE8_POPTO</name>
<dbReference type="OrthoDB" id="848672at2759"/>
<organism evidence="2 3">
    <name type="scientific">Populus tomentosa</name>
    <name type="common">Chinese white poplar</name>
    <dbReference type="NCBI Taxonomy" id="118781"/>
    <lineage>
        <taxon>Eukaryota</taxon>
        <taxon>Viridiplantae</taxon>
        <taxon>Streptophyta</taxon>
        <taxon>Embryophyta</taxon>
        <taxon>Tracheophyta</taxon>
        <taxon>Spermatophyta</taxon>
        <taxon>Magnoliopsida</taxon>
        <taxon>eudicotyledons</taxon>
        <taxon>Gunneridae</taxon>
        <taxon>Pentapetalae</taxon>
        <taxon>rosids</taxon>
        <taxon>fabids</taxon>
        <taxon>Malpighiales</taxon>
        <taxon>Salicaceae</taxon>
        <taxon>Saliceae</taxon>
        <taxon>Populus</taxon>
    </lineage>
</organism>
<evidence type="ECO:0000256" key="1">
    <source>
        <dbReference type="SAM" id="MobiDB-lite"/>
    </source>
</evidence>
<reference evidence="2" key="1">
    <citation type="journal article" date="2020" name="bioRxiv">
        <title>Hybrid origin of Populus tomentosa Carr. identified through genome sequencing and phylogenomic analysis.</title>
        <authorList>
            <person name="An X."/>
            <person name="Gao K."/>
            <person name="Chen Z."/>
            <person name="Li J."/>
            <person name="Yang X."/>
            <person name="Yang X."/>
            <person name="Zhou J."/>
            <person name="Guo T."/>
            <person name="Zhao T."/>
            <person name="Huang S."/>
            <person name="Miao D."/>
            <person name="Khan W.U."/>
            <person name="Rao P."/>
            <person name="Ye M."/>
            <person name="Lei B."/>
            <person name="Liao W."/>
            <person name="Wang J."/>
            <person name="Ji L."/>
            <person name="Li Y."/>
            <person name="Guo B."/>
            <person name="Mustafa N.S."/>
            <person name="Li S."/>
            <person name="Yun Q."/>
            <person name="Keller S.R."/>
            <person name="Mao J."/>
            <person name="Zhang R."/>
            <person name="Strauss S.H."/>
        </authorList>
    </citation>
    <scope>NUCLEOTIDE SEQUENCE</scope>
    <source>
        <strain evidence="2">GM15</strain>
        <tissue evidence="2">Leaf</tissue>
    </source>
</reference>
<feature type="region of interest" description="Disordered" evidence="1">
    <location>
        <begin position="167"/>
        <end position="187"/>
    </location>
</feature>
<sequence length="211" mass="23835">MVETKVTTMVIKVDLGCEKCHKKIKKVLCAIPRESFYFIFKNSARSRKKYTAKEVNVSSALRSSSRLRRMTLQRHRHSLNRLQRHSLNRIMSAQHPEGHVVLNAPKGLVEDHVIKTFVYQHVHVMYQCVIYGQLVAVVAEVGVTMCVDVNIFMKTIPRHAKSCKGKVQKTDGLSQRPASTVGFKSSGHDGPLCCSVCNIIPFVMMHDFVPS</sequence>